<name>A0A9W4SUE0_9GLOM</name>
<gene>
    <name evidence="1" type="ORF">FWILDA_LOCUS10216</name>
</gene>
<accession>A0A9W4SUE0</accession>
<comment type="caution">
    <text evidence="1">The sequence shown here is derived from an EMBL/GenBank/DDBJ whole genome shotgun (WGS) entry which is preliminary data.</text>
</comment>
<evidence type="ECO:0000313" key="2">
    <source>
        <dbReference type="Proteomes" id="UP001153678"/>
    </source>
</evidence>
<reference evidence="1" key="1">
    <citation type="submission" date="2022-08" db="EMBL/GenBank/DDBJ databases">
        <authorList>
            <person name="Kallberg Y."/>
            <person name="Tangrot J."/>
            <person name="Rosling A."/>
        </authorList>
    </citation>
    <scope>NUCLEOTIDE SEQUENCE</scope>
    <source>
        <strain evidence="1">Wild A</strain>
    </source>
</reference>
<dbReference type="Proteomes" id="UP001153678">
    <property type="component" value="Unassembled WGS sequence"/>
</dbReference>
<evidence type="ECO:0000313" key="1">
    <source>
        <dbReference type="EMBL" id="CAI2181698.1"/>
    </source>
</evidence>
<dbReference type="EMBL" id="CAMKVN010002578">
    <property type="protein sequence ID" value="CAI2181698.1"/>
    <property type="molecule type" value="Genomic_DNA"/>
</dbReference>
<sequence length="112" mass="12376">TIIAEASNMFYVLSTLEEGTTCHAYITDCKGHVLFNKSPMDCSGSCLVTKRDNVPDGPYCPHMILHQNSGPGLEKHLKLEGNHCAHVDGNNSTWTYKEVRCPKKFPKVCAGH</sequence>
<organism evidence="1 2">
    <name type="scientific">Funneliformis geosporum</name>
    <dbReference type="NCBI Taxonomy" id="1117311"/>
    <lineage>
        <taxon>Eukaryota</taxon>
        <taxon>Fungi</taxon>
        <taxon>Fungi incertae sedis</taxon>
        <taxon>Mucoromycota</taxon>
        <taxon>Glomeromycotina</taxon>
        <taxon>Glomeromycetes</taxon>
        <taxon>Glomerales</taxon>
        <taxon>Glomeraceae</taxon>
        <taxon>Funneliformis</taxon>
    </lineage>
</organism>
<proteinExistence type="predicted"/>
<protein>
    <submittedName>
        <fullName evidence="1">7140_t:CDS:1</fullName>
    </submittedName>
</protein>
<dbReference type="OrthoDB" id="2414191at2759"/>
<dbReference type="AlphaFoldDB" id="A0A9W4SUE0"/>
<feature type="non-terminal residue" evidence="1">
    <location>
        <position position="1"/>
    </location>
</feature>
<keyword evidence="2" id="KW-1185">Reference proteome</keyword>